<sequence length="115" mass="12870">MNMIVKSALVMALSGIMLTGCASALNGLSGSFEDQENDYAMTYGTYSIQDGIWYFNTNWDLKNQDMDQKLSDCDKVRQVLKNDLKDESKKMELDVNIIPTQGAAFSCHVSINNEK</sequence>
<evidence type="ECO:0008006" key="4">
    <source>
        <dbReference type="Google" id="ProtNLM"/>
    </source>
</evidence>
<feature type="chain" id="PRO_5045110717" description="DUF4156 domain-containing protein" evidence="1">
    <location>
        <begin position="25"/>
        <end position="115"/>
    </location>
</feature>
<protein>
    <recommendedName>
        <fullName evidence="4">DUF4156 domain-containing protein</fullName>
    </recommendedName>
</protein>
<keyword evidence="1" id="KW-0732">Signal</keyword>
<gene>
    <name evidence="2" type="ORF">LZI70_19865</name>
</gene>
<accession>A0ABY5GAP6</accession>
<proteinExistence type="predicted"/>
<evidence type="ECO:0000256" key="1">
    <source>
        <dbReference type="SAM" id="SignalP"/>
    </source>
</evidence>
<evidence type="ECO:0000313" key="3">
    <source>
        <dbReference type="Proteomes" id="UP001059120"/>
    </source>
</evidence>
<keyword evidence="2" id="KW-0614">Plasmid</keyword>
<dbReference type="EMBL" id="CP090616">
    <property type="protein sequence ID" value="UTT87280.1"/>
    <property type="molecule type" value="Genomic_DNA"/>
</dbReference>
<geneLocation type="plasmid" evidence="2 3">
    <name>p_1</name>
</geneLocation>
<name>A0ABY5GAP6_VIBPE</name>
<dbReference type="RefSeq" id="WP_255232981.1">
    <property type="nucleotide sequence ID" value="NZ_CP090616.1"/>
</dbReference>
<reference evidence="2" key="1">
    <citation type="submission" date="2022-01" db="EMBL/GenBank/DDBJ databases">
        <title>Alginate degradation mechanism of Vibrio pelagius WXL662.</title>
        <authorList>
            <person name="He X."/>
        </authorList>
    </citation>
    <scope>NUCLEOTIDE SEQUENCE</scope>
    <source>
        <strain evidence="2">WXL662</strain>
        <plasmid evidence="2">p_1</plasmid>
    </source>
</reference>
<keyword evidence="3" id="KW-1185">Reference proteome</keyword>
<evidence type="ECO:0000313" key="2">
    <source>
        <dbReference type="EMBL" id="UTT87280.1"/>
    </source>
</evidence>
<feature type="signal peptide" evidence="1">
    <location>
        <begin position="1"/>
        <end position="24"/>
    </location>
</feature>
<dbReference type="Proteomes" id="UP001059120">
    <property type="component" value="Plasmid p_1"/>
</dbReference>
<organism evidence="2 3">
    <name type="scientific">Vibrio pelagius</name>
    <dbReference type="NCBI Taxonomy" id="28169"/>
    <lineage>
        <taxon>Bacteria</taxon>
        <taxon>Pseudomonadati</taxon>
        <taxon>Pseudomonadota</taxon>
        <taxon>Gammaproteobacteria</taxon>
        <taxon>Vibrionales</taxon>
        <taxon>Vibrionaceae</taxon>
        <taxon>Vibrio</taxon>
    </lineage>
</organism>
<dbReference type="PROSITE" id="PS51257">
    <property type="entry name" value="PROKAR_LIPOPROTEIN"/>
    <property type="match status" value="1"/>
</dbReference>